<dbReference type="Pfam" id="PF21746">
    <property type="entry name" value="DUF6869"/>
    <property type="match status" value="1"/>
</dbReference>
<evidence type="ECO:0000259" key="1">
    <source>
        <dbReference type="Pfam" id="PF21746"/>
    </source>
</evidence>
<reference evidence="2" key="1">
    <citation type="submission" date="2021-04" db="EMBL/GenBank/DDBJ databases">
        <title>The complete genome sequence of Caulobacter sp. S6.</title>
        <authorList>
            <person name="Tang Y."/>
            <person name="Ouyang W."/>
            <person name="Liu Q."/>
            <person name="Huang B."/>
            <person name="Guo Z."/>
            <person name="Lei P."/>
        </authorList>
    </citation>
    <scope>NUCLEOTIDE SEQUENCE</scope>
    <source>
        <strain evidence="2">S6</strain>
    </source>
</reference>
<accession>A0A975IYK7</accession>
<evidence type="ECO:0000313" key="2">
    <source>
        <dbReference type="EMBL" id="QUD90556.1"/>
    </source>
</evidence>
<feature type="domain" description="DUF6869" evidence="1">
    <location>
        <begin position="33"/>
        <end position="130"/>
    </location>
</feature>
<dbReference type="AlphaFoldDB" id="A0A975IYK7"/>
<keyword evidence="3" id="KW-1185">Reference proteome</keyword>
<name>A0A975IYK7_9CAUL</name>
<dbReference type="KEGG" id="caul:KCG34_12140"/>
<organism evidence="2 3">
    <name type="scientific">Phenylobacterium montanum</name>
    <dbReference type="NCBI Taxonomy" id="2823693"/>
    <lineage>
        <taxon>Bacteria</taxon>
        <taxon>Pseudomonadati</taxon>
        <taxon>Pseudomonadota</taxon>
        <taxon>Alphaproteobacteria</taxon>
        <taxon>Caulobacterales</taxon>
        <taxon>Caulobacteraceae</taxon>
        <taxon>Phenylobacterium</taxon>
    </lineage>
</organism>
<dbReference type="Proteomes" id="UP000676409">
    <property type="component" value="Chromosome"/>
</dbReference>
<dbReference type="RefSeq" id="WP_211940606.1">
    <property type="nucleotide sequence ID" value="NZ_CP073078.1"/>
</dbReference>
<proteinExistence type="predicted"/>
<dbReference type="EMBL" id="CP073078">
    <property type="protein sequence ID" value="QUD90556.1"/>
    <property type="molecule type" value="Genomic_DNA"/>
</dbReference>
<sequence>MQTHHAHSNEEISRSWIAHYVRMGRPSSAAEIKAHDDDPDWWAVRTLMELDRQDPARALDITFLIAKGSDDAWVVENLGAGPLEDLIDGDPTLLDAIALETASNPRLKEALQSVWQGEMSDDTWARLRRIAGS</sequence>
<gene>
    <name evidence="2" type="ORF">KCG34_12140</name>
</gene>
<evidence type="ECO:0000313" key="3">
    <source>
        <dbReference type="Proteomes" id="UP000676409"/>
    </source>
</evidence>
<protein>
    <recommendedName>
        <fullName evidence="1">DUF6869 domain-containing protein</fullName>
    </recommendedName>
</protein>
<dbReference type="InterPro" id="IPR049221">
    <property type="entry name" value="DUF6869"/>
</dbReference>